<evidence type="ECO:0000313" key="1">
    <source>
        <dbReference type="EMBL" id="MWV44819.1"/>
    </source>
</evidence>
<dbReference type="EMBL" id="WUBI01000002">
    <property type="protein sequence ID" value="MWV44819.1"/>
    <property type="molecule type" value="Genomic_DNA"/>
</dbReference>
<dbReference type="AlphaFoldDB" id="A0A7X3IIX5"/>
<protein>
    <submittedName>
        <fullName evidence="1">Uncharacterized protein</fullName>
    </submittedName>
</protein>
<reference evidence="1 2" key="1">
    <citation type="submission" date="2019-12" db="EMBL/GenBank/DDBJ databases">
        <title>Paenibacillus sp. nov., an endophytic bacterium isolated from the stem of Dendrobium.</title>
        <authorList>
            <person name="Zhao R."/>
        </authorList>
    </citation>
    <scope>NUCLEOTIDE SEQUENCE [LARGE SCALE GENOMIC DNA]</scope>
    <source>
        <strain evidence="1 2">HJL G12</strain>
    </source>
</reference>
<comment type="caution">
    <text evidence="1">The sequence shown here is derived from an EMBL/GenBank/DDBJ whole genome shotgun (WGS) entry which is preliminary data.</text>
</comment>
<dbReference type="RefSeq" id="WP_237391833.1">
    <property type="nucleotide sequence ID" value="NZ_WUBI01000002.1"/>
</dbReference>
<keyword evidence="2" id="KW-1185">Reference proteome</keyword>
<gene>
    <name evidence="1" type="ORF">GRF59_14455</name>
</gene>
<organism evidence="1 2">
    <name type="scientific">Paenibacillus dendrobii</name>
    <dbReference type="NCBI Taxonomy" id="2691084"/>
    <lineage>
        <taxon>Bacteria</taxon>
        <taxon>Bacillati</taxon>
        <taxon>Bacillota</taxon>
        <taxon>Bacilli</taxon>
        <taxon>Bacillales</taxon>
        <taxon>Paenibacillaceae</taxon>
        <taxon>Paenibacillus</taxon>
    </lineage>
</organism>
<sequence>MNIRTVYELTDVLTECFERDVGTELEEMLHDDKFVTSKLKKHLGTKVFKEYDTLSEEVWREAWMDFGLKIWKKQNT</sequence>
<dbReference type="Proteomes" id="UP000460318">
    <property type="component" value="Unassembled WGS sequence"/>
</dbReference>
<evidence type="ECO:0000313" key="2">
    <source>
        <dbReference type="Proteomes" id="UP000460318"/>
    </source>
</evidence>
<accession>A0A7X3IIX5</accession>
<name>A0A7X3IIX5_9BACL</name>
<proteinExistence type="predicted"/>